<evidence type="ECO:0000256" key="4">
    <source>
        <dbReference type="ARBA" id="ARBA00023172"/>
    </source>
</evidence>
<dbReference type="Gene3D" id="1.10.150.130">
    <property type="match status" value="1"/>
</dbReference>
<dbReference type="InterPro" id="IPR025166">
    <property type="entry name" value="Integrase_DNA_bind_dom"/>
</dbReference>
<organism evidence="6 7">
    <name type="scientific">Acinetobacter nectaris CIP 110549</name>
    <dbReference type="NCBI Taxonomy" id="1392540"/>
    <lineage>
        <taxon>Bacteria</taxon>
        <taxon>Pseudomonadati</taxon>
        <taxon>Pseudomonadota</taxon>
        <taxon>Gammaproteobacteria</taxon>
        <taxon>Moraxellales</taxon>
        <taxon>Moraxellaceae</taxon>
        <taxon>Acinetobacter</taxon>
    </lineage>
</organism>
<dbReference type="InterPro" id="IPR038488">
    <property type="entry name" value="Integrase_DNA-bd_sf"/>
</dbReference>
<keyword evidence="4" id="KW-0233">DNA recombination</keyword>
<dbReference type="InterPro" id="IPR002104">
    <property type="entry name" value="Integrase_catalytic"/>
</dbReference>
<dbReference type="AlphaFoldDB" id="V2V0M2"/>
<dbReference type="eggNOG" id="COG0582">
    <property type="taxonomic scope" value="Bacteria"/>
</dbReference>
<dbReference type="PROSITE" id="PS51898">
    <property type="entry name" value="TYR_RECOMBINASE"/>
    <property type="match status" value="1"/>
</dbReference>
<accession>V2V0M2</accession>
<dbReference type="GO" id="GO:0015074">
    <property type="term" value="P:DNA integration"/>
    <property type="evidence" value="ECO:0007669"/>
    <property type="project" value="UniProtKB-KW"/>
</dbReference>
<comment type="caution">
    <text evidence="6">The sequence shown here is derived from an EMBL/GenBank/DDBJ whole genome shotgun (WGS) entry which is preliminary data.</text>
</comment>
<comment type="similarity">
    <text evidence="1">Belongs to the 'phage' integrase family.</text>
</comment>
<dbReference type="Pfam" id="PF13356">
    <property type="entry name" value="Arm-DNA-bind_3"/>
    <property type="match status" value="1"/>
</dbReference>
<dbReference type="Pfam" id="PF22022">
    <property type="entry name" value="Phage_int_M"/>
    <property type="match status" value="1"/>
</dbReference>
<gene>
    <name evidence="6" type="ORF">P256_00084</name>
</gene>
<evidence type="ECO:0000313" key="6">
    <source>
        <dbReference type="EMBL" id="ESK41099.1"/>
    </source>
</evidence>
<dbReference type="GO" id="GO:0003677">
    <property type="term" value="F:DNA binding"/>
    <property type="evidence" value="ECO:0007669"/>
    <property type="project" value="UniProtKB-KW"/>
</dbReference>
<keyword evidence="7" id="KW-1185">Reference proteome</keyword>
<dbReference type="InterPro" id="IPR053876">
    <property type="entry name" value="Phage_int_M"/>
</dbReference>
<dbReference type="GO" id="GO:0006310">
    <property type="term" value="P:DNA recombination"/>
    <property type="evidence" value="ECO:0007669"/>
    <property type="project" value="UniProtKB-KW"/>
</dbReference>
<dbReference type="SUPFAM" id="SSF56349">
    <property type="entry name" value="DNA breaking-rejoining enzymes"/>
    <property type="match status" value="1"/>
</dbReference>
<keyword evidence="3" id="KW-0238">DNA-binding</keyword>
<evidence type="ECO:0000256" key="2">
    <source>
        <dbReference type="ARBA" id="ARBA00022908"/>
    </source>
</evidence>
<dbReference type="RefSeq" id="WP_023271692.1">
    <property type="nucleotide sequence ID" value="NZ_KI530712.1"/>
</dbReference>
<evidence type="ECO:0000256" key="1">
    <source>
        <dbReference type="ARBA" id="ARBA00008857"/>
    </source>
</evidence>
<dbReference type="OrthoDB" id="9795573at2"/>
<dbReference type="PATRIC" id="fig|1392540.3.peg.82"/>
<dbReference type="InterPro" id="IPR010998">
    <property type="entry name" value="Integrase_recombinase_N"/>
</dbReference>
<dbReference type="InterPro" id="IPR011010">
    <property type="entry name" value="DNA_brk_join_enz"/>
</dbReference>
<dbReference type="CDD" id="cd00801">
    <property type="entry name" value="INT_P4_C"/>
    <property type="match status" value="1"/>
</dbReference>
<dbReference type="PANTHER" id="PTHR30629:SF2">
    <property type="entry name" value="PROPHAGE INTEGRASE INTS-RELATED"/>
    <property type="match status" value="1"/>
</dbReference>
<reference evidence="6 7" key="1">
    <citation type="submission" date="2013-10" db="EMBL/GenBank/DDBJ databases">
        <title>The Genome Sequence of Acinetobacter nectaris CIP 110549.</title>
        <authorList>
            <consortium name="The Broad Institute Genomics Platform"/>
            <consortium name="The Broad Institute Genome Sequencing Center for Infectious Disease"/>
            <person name="Cerqueira G."/>
            <person name="Feldgarden M."/>
            <person name="Courvalin P."/>
            <person name="Grillot-Courvalin C."/>
            <person name="Clermont D."/>
            <person name="Rocha E."/>
            <person name="Yoon E.-J."/>
            <person name="Nemec A."/>
            <person name="Young S.K."/>
            <person name="Zeng Q."/>
            <person name="Gargeya S."/>
            <person name="Fitzgerald M."/>
            <person name="Abouelleil A."/>
            <person name="Alvarado L."/>
            <person name="Berlin A.M."/>
            <person name="Chapman S.B."/>
            <person name="Gainer-Dewar J."/>
            <person name="Goldberg J."/>
            <person name="Gnerre S."/>
            <person name="Griggs A."/>
            <person name="Gujja S."/>
            <person name="Hansen M."/>
            <person name="Howarth C."/>
            <person name="Imamovic A."/>
            <person name="Ireland A."/>
            <person name="Larimer J."/>
            <person name="McCowan C."/>
            <person name="Murphy C."/>
            <person name="Pearson M."/>
            <person name="Poon T.W."/>
            <person name="Priest M."/>
            <person name="Roberts A."/>
            <person name="Saif S."/>
            <person name="Shea T."/>
            <person name="Sykes S."/>
            <person name="Wortman J."/>
            <person name="Nusbaum C."/>
            <person name="Birren B."/>
        </authorList>
    </citation>
    <scope>NUCLEOTIDE SEQUENCE [LARGE SCALE GENOMIC DNA]</scope>
    <source>
        <strain evidence="6 7">CIP 110549</strain>
    </source>
</reference>
<dbReference type="Pfam" id="PF00589">
    <property type="entry name" value="Phage_integrase"/>
    <property type="match status" value="1"/>
</dbReference>
<dbReference type="Proteomes" id="UP000023785">
    <property type="component" value="Unassembled WGS sequence"/>
</dbReference>
<evidence type="ECO:0000313" key="7">
    <source>
        <dbReference type="Proteomes" id="UP000023785"/>
    </source>
</evidence>
<evidence type="ECO:0000256" key="3">
    <source>
        <dbReference type="ARBA" id="ARBA00023125"/>
    </source>
</evidence>
<feature type="domain" description="Tyr recombinase" evidence="5">
    <location>
        <begin position="205"/>
        <end position="395"/>
    </location>
</feature>
<keyword evidence="2" id="KW-0229">DNA integration</keyword>
<dbReference type="STRING" id="1392540.P256_00084"/>
<dbReference type="PANTHER" id="PTHR30629">
    <property type="entry name" value="PROPHAGE INTEGRASE"/>
    <property type="match status" value="1"/>
</dbReference>
<dbReference type="EMBL" id="AYER01000001">
    <property type="protein sequence ID" value="ESK41099.1"/>
    <property type="molecule type" value="Genomic_DNA"/>
</dbReference>
<proteinExistence type="inferred from homology"/>
<dbReference type="Gene3D" id="1.10.443.10">
    <property type="entry name" value="Intergrase catalytic core"/>
    <property type="match status" value="1"/>
</dbReference>
<protein>
    <recommendedName>
        <fullName evidence="5">Tyr recombinase domain-containing protein</fullName>
    </recommendedName>
</protein>
<name>V2V0M2_9GAMM</name>
<dbReference type="InterPro" id="IPR050808">
    <property type="entry name" value="Phage_Integrase"/>
</dbReference>
<dbReference type="HOGENOM" id="CLU_027562_0_0_6"/>
<evidence type="ECO:0000259" key="5">
    <source>
        <dbReference type="PROSITE" id="PS51898"/>
    </source>
</evidence>
<dbReference type="Gene3D" id="3.30.160.390">
    <property type="entry name" value="Integrase, DNA-binding domain"/>
    <property type="match status" value="1"/>
</dbReference>
<sequence length="406" mass="47407">MLNDTKIKQLKPKEKVYRVADQGGLSLEVRTSGTKQWRFRYRFLGVAKMISLGEYPLVSLAQARQKVLEQKNLLGQNIDPSQDRKNKLAEIKMITAITFKEIALEWYENRKDTRSESYRRSIEKMFQLDLFPCFGEKDIKLIGVADVLAMQDHTLRRIKKQNNYGTGEVTAIRNRQTTGQILDYAVSTLRKENNPISSLKNTIERPPKNGARPMSEYERSIFWKAFEQFKGASTTKNAMLMLLYTMMRSVEVVRLRWEWVDFDKNLITIPPATIDQLKKGQRNIKMNRIHMVPISTQVKKILIDQYEQTKHSDYVFSSVFDKSKLMNKTTINSALDKMGLAELTCHDFRATASTFLHDAKYPSDWIELQLAHVDKNVVRETYNHAQYLDDRRKMLQDWADMVDGWK</sequence>
<dbReference type="InterPro" id="IPR013762">
    <property type="entry name" value="Integrase-like_cat_sf"/>
</dbReference>